<sequence>MSTSGAAARAVTVPAPLHGGDKGTKTAPWNEGGARYACAGCSRNPGSQQGLTEGVRCCSTAWGGMSVDSQRLIRSPSTGTFCCTTKANLQSGVRRAPPGTRLLARGAPGQAVTHHSSQPRSASCFHNALSLSDIRECVRKLRGKMVDFEKQPQFRLRVGGLEGSFYEGQEELKEYCEVLYLPQPTKMEVVGTVDDVPCLATGQQLVILVAESGEVYAYEEETLHKVAKNMQEFTDIGLQHLGKEVYHCGEHVDSLVS</sequence>
<accession>A0A8C3L2W5</accession>
<dbReference type="AlphaFoldDB" id="A0A8C3L2W5"/>
<evidence type="ECO:0000256" key="1">
    <source>
        <dbReference type="SAM" id="MobiDB-lite"/>
    </source>
</evidence>
<dbReference type="Ensembl" id="ENSCPIT00010003050.1">
    <property type="protein sequence ID" value="ENSCPIP00010002602.1"/>
    <property type="gene ID" value="ENSCPIG00010002003.1"/>
</dbReference>
<organism evidence="2 3">
    <name type="scientific">Chrysolophus pictus</name>
    <name type="common">Golden pheasant</name>
    <name type="synonym">Phasianus pictus</name>
    <dbReference type="NCBI Taxonomy" id="9089"/>
    <lineage>
        <taxon>Eukaryota</taxon>
        <taxon>Metazoa</taxon>
        <taxon>Chordata</taxon>
        <taxon>Craniata</taxon>
        <taxon>Vertebrata</taxon>
        <taxon>Euteleostomi</taxon>
        <taxon>Archelosauria</taxon>
        <taxon>Archosauria</taxon>
        <taxon>Dinosauria</taxon>
        <taxon>Saurischia</taxon>
        <taxon>Theropoda</taxon>
        <taxon>Coelurosauria</taxon>
        <taxon>Aves</taxon>
        <taxon>Neognathae</taxon>
        <taxon>Galloanserae</taxon>
        <taxon>Galliformes</taxon>
        <taxon>Phasianidae</taxon>
        <taxon>Phasianinae</taxon>
        <taxon>Chrysolophus</taxon>
    </lineage>
</organism>
<protein>
    <submittedName>
        <fullName evidence="2">Uncharacterized protein</fullName>
    </submittedName>
</protein>
<reference evidence="2" key="2">
    <citation type="submission" date="2025-09" db="UniProtKB">
        <authorList>
            <consortium name="Ensembl"/>
        </authorList>
    </citation>
    <scope>IDENTIFICATION</scope>
</reference>
<feature type="region of interest" description="Disordered" evidence="1">
    <location>
        <begin position="1"/>
        <end position="26"/>
    </location>
</feature>
<dbReference type="Pfam" id="PF02393">
    <property type="entry name" value="US22"/>
    <property type="match status" value="1"/>
</dbReference>
<proteinExistence type="predicted"/>
<dbReference type="Proteomes" id="UP000694543">
    <property type="component" value="Unplaced"/>
</dbReference>
<reference evidence="2" key="1">
    <citation type="submission" date="2025-08" db="UniProtKB">
        <authorList>
            <consortium name="Ensembl"/>
        </authorList>
    </citation>
    <scope>IDENTIFICATION</scope>
</reference>
<dbReference type="InterPro" id="IPR003360">
    <property type="entry name" value="US22-like"/>
</dbReference>
<evidence type="ECO:0000313" key="2">
    <source>
        <dbReference type="Ensembl" id="ENSCPIP00010002602.1"/>
    </source>
</evidence>
<evidence type="ECO:0000313" key="3">
    <source>
        <dbReference type="Proteomes" id="UP000694543"/>
    </source>
</evidence>
<keyword evidence="3" id="KW-1185">Reference proteome</keyword>
<name>A0A8C3L2W5_CHRPC</name>